<dbReference type="InterPro" id="IPR001789">
    <property type="entry name" value="Sig_transdc_resp-reg_receiver"/>
</dbReference>
<sequence>MRVHVVEDDAGVSDSLALILRNIGHTVISYPDAESLFRAPLPQARDAVIVDLSLPGISGAHLVRWLLNLAAPPRVVVITGQSQGFIDHQLRGLVPTGLVRKPLDVDAITRVLPAEDAAGSPA</sequence>
<dbReference type="RefSeq" id="WP_246544658.1">
    <property type="nucleotide sequence ID" value="NZ_BSFJ01000010.1"/>
</dbReference>
<dbReference type="GO" id="GO:0000160">
    <property type="term" value="P:phosphorelay signal transduction system"/>
    <property type="evidence" value="ECO:0007669"/>
    <property type="project" value="InterPro"/>
</dbReference>
<evidence type="ECO:0000259" key="2">
    <source>
        <dbReference type="PROSITE" id="PS50110"/>
    </source>
</evidence>
<dbReference type="SMART" id="SM00448">
    <property type="entry name" value="REC"/>
    <property type="match status" value="1"/>
</dbReference>
<protein>
    <recommendedName>
        <fullName evidence="2">Response regulatory domain-containing protein</fullName>
    </recommendedName>
</protein>
<keyword evidence="4" id="KW-1185">Reference proteome</keyword>
<evidence type="ECO:0000313" key="4">
    <source>
        <dbReference type="Proteomes" id="UP001143370"/>
    </source>
</evidence>
<dbReference type="EMBL" id="BSFJ01000010">
    <property type="protein sequence ID" value="GLK72246.1"/>
    <property type="molecule type" value="Genomic_DNA"/>
</dbReference>
<feature type="modified residue" description="4-aspartylphosphate" evidence="1">
    <location>
        <position position="51"/>
    </location>
</feature>
<gene>
    <name evidence="3" type="ORF">GCM10017643_23620</name>
</gene>
<feature type="domain" description="Response regulatory" evidence="2">
    <location>
        <begin position="2"/>
        <end position="116"/>
    </location>
</feature>
<reference evidence="3" key="2">
    <citation type="submission" date="2023-01" db="EMBL/GenBank/DDBJ databases">
        <authorList>
            <person name="Sun Q."/>
            <person name="Evtushenko L."/>
        </authorList>
    </citation>
    <scope>NUCLEOTIDE SEQUENCE</scope>
    <source>
        <strain evidence="3">VKM B-2484</strain>
    </source>
</reference>
<dbReference type="SUPFAM" id="SSF52172">
    <property type="entry name" value="CheY-like"/>
    <property type="match status" value="1"/>
</dbReference>
<dbReference type="InterPro" id="IPR011006">
    <property type="entry name" value="CheY-like_superfamily"/>
</dbReference>
<evidence type="ECO:0000313" key="3">
    <source>
        <dbReference type="EMBL" id="GLK72246.1"/>
    </source>
</evidence>
<dbReference type="PROSITE" id="PS50110">
    <property type="entry name" value="RESPONSE_REGULATORY"/>
    <property type="match status" value="1"/>
</dbReference>
<keyword evidence="1" id="KW-0597">Phosphoprotein</keyword>
<comment type="caution">
    <text evidence="3">The sequence shown here is derived from an EMBL/GenBank/DDBJ whole genome shotgun (WGS) entry which is preliminary data.</text>
</comment>
<proteinExistence type="predicted"/>
<dbReference type="Gene3D" id="3.40.50.2300">
    <property type="match status" value="1"/>
</dbReference>
<dbReference type="Proteomes" id="UP001143370">
    <property type="component" value="Unassembled WGS sequence"/>
</dbReference>
<reference evidence="3" key="1">
    <citation type="journal article" date="2014" name="Int. J. Syst. Evol. Microbiol.">
        <title>Complete genome sequence of Corynebacterium casei LMG S-19264T (=DSM 44701T), isolated from a smear-ripened cheese.</title>
        <authorList>
            <consortium name="US DOE Joint Genome Institute (JGI-PGF)"/>
            <person name="Walter F."/>
            <person name="Albersmeier A."/>
            <person name="Kalinowski J."/>
            <person name="Ruckert C."/>
        </authorList>
    </citation>
    <scope>NUCLEOTIDE SEQUENCE</scope>
    <source>
        <strain evidence="3">VKM B-2484</strain>
    </source>
</reference>
<evidence type="ECO:0000256" key="1">
    <source>
        <dbReference type="PROSITE-ProRule" id="PRU00169"/>
    </source>
</evidence>
<dbReference type="AlphaFoldDB" id="A0A9W6J9D1"/>
<organism evidence="3 4">
    <name type="scientific">Ancylobacter dichloromethanicus</name>
    <dbReference type="NCBI Taxonomy" id="518825"/>
    <lineage>
        <taxon>Bacteria</taxon>
        <taxon>Pseudomonadati</taxon>
        <taxon>Pseudomonadota</taxon>
        <taxon>Alphaproteobacteria</taxon>
        <taxon>Hyphomicrobiales</taxon>
        <taxon>Xanthobacteraceae</taxon>
        <taxon>Ancylobacter</taxon>
    </lineage>
</organism>
<name>A0A9W6J9D1_9HYPH</name>
<dbReference type="Pfam" id="PF00072">
    <property type="entry name" value="Response_reg"/>
    <property type="match status" value="1"/>
</dbReference>
<accession>A0A9W6J9D1</accession>